<gene>
    <name evidence="1" type="ORF">F5148DRAFT_987770</name>
</gene>
<reference evidence="1" key="1">
    <citation type="submission" date="2021-03" db="EMBL/GenBank/DDBJ databases">
        <title>Evolutionary priming and transition to the ectomycorrhizal habit in an iconic lineage of mushroom-forming fungi: is preadaptation a requirement?</title>
        <authorList>
            <consortium name="DOE Joint Genome Institute"/>
            <person name="Looney B.P."/>
            <person name="Miyauchi S."/>
            <person name="Morin E."/>
            <person name="Drula E."/>
            <person name="Courty P.E."/>
            <person name="Chicoki N."/>
            <person name="Fauchery L."/>
            <person name="Kohler A."/>
            <person name="Kuo A."/>
            <person name="LaButti K."/>
            <person name="Pangilinan J."/>
            <person name="Lipzen A."/>
            <person name="Riley R."/>
            <person name="Andreopoulos W."/>
            <person name="He G."/>
            <person name="Johnson J."/>
            <person name="Barry K.W."/>
            <person name="Grigoriev I.V."/>
            <person name="Nagy L."/>
            <person name="Hibbett D."/>
            <person name="Henrissat B."/>
            <person name="Matheny P.B."/>
            <person name="Labbe J."/>
            <person name="Martin A.F."/>
        </authorList>
    </citation>
    <scope>NUCLEOTIDE SEQUENCE</scope>
    <source>
        <strain evidence="1">BPL698</strain>
    </source>
</reference>
<sequence>MSDFLKVCRVEATCYEQSQLEEPQSTPFCLPSPLPLTVPEPEYSLPLQEVDITFTPGLTEPGVIDPGSQIIVIRQDLAREVNTKINYGQHLAMESANRLTSWMVGCTENLPMRIGDIPFVLHTYVVEHAPMRLLLGRPFQQLLLTQLEDFPNGKVELSICDPCNPSR</sequence>
<evidence type="ECO:0000313" key="1">
    <source>
        <dbReference type="EMBL" id="KAI9449120.1"/>
    </source>
</evidence>
<comment type="caution">
    <text evidence="1">The sequence shown here is derived from an EMBL/GenBank/DDBJ whole genome shotgun (WGS) entry which is preliminary data.</text>
</comment>
<evidence type="ECO:0000313" key="2">
    <source>
        <dbReference type="Proteomes" id="UP001207468"/>
    </source>
</evidence>
<proteinExistence type="predicted"/>
<dbReference type="Proteomes" id="UP001207468">
    <property type="component" value="Unassembled WGS sequence"/>
</dbReference>
<accession>A0ACC0TTY5</accession>
<organism evidence="1 2">
    <name type="scientific">Russula earlei</name>
    <dbReference type="NCBI Taxonomy" id="71964"/>
    <lineage>
        <taxon>Eukaryota</taxon>
        <taxon>Fungi</taxon>
        <taxon>Dikarya</taxon>
        <taxon>Basidiomycota</taxon>
        <taxon>Agaricomycotina</taxon>
        <taxon>Agaricomycetes</taxon>
        <taxon>Russulales</taxon>
        <taxon>Russulaceae</taxon>
        <taxon>Russula</taxon>
    </lineage>
</organism>
<keyword evidence="2" id="KW-1185">Reference proteome</keyword>
<name>A0ACC0TTY5_9AGAM</name>
<protein>
    <submittedName>
        <fullName evidence="1">Uncharacterized protein</fullName>
    </submittedName>
</protein>
<dbReference type="EMBL" id="JAGFNK010000527">
    <property type="protein sequence ID" value="KAI9449120.1"/>
    <property type="molecule type" value="Genomic_DNA"/>
</dbReference>